<keyword evidence="7" id="KW-0539">Nucleus</keyword>
<dbReference type="GO" id="GO:0005643">
    <property type="term" value="C:nuclear pore"/>
    <property type="evidence" value="ECO:0007669"/>
    <property type="project" value="TreeGrafter"/>
</dbReference>
<dbReference type="PANTHER" id="PTHR12596">
    <property type="entry name" value="EXPORTIN 4,7-RELATED"/>
    <property type="match status" value="1"/>
</dbReference>
<evidence type="ECO:0000313" key="10">
    <source>
        <dbReference type="Proteomes" id="UP001294444"/>
    </source>
</evidence>
<dbReference type="PANTHER" id="PTHR12596:SF1">
    <property type="entry name" value="EXPORTIN-4"/>
    <property type="match status" value="1"/>
</dbReference>
<dbReference type="EMBL" id="OAPG01000001">
    <property type="protein sequence ID" value="SNX82146.1"/>
    <property type="molecule type" value="Genomic_DNA"/>
</dbReference>
<evidence type="ECO:0000256" key="3">
    <source>
        <dbReference type="ARBA" id="ARBA00009466"/>
    </source>
</evidence>
<keyword evidence="10" id="KW-1185">Reference proteome</keyword>
<reference evidence="9" key="1">
    <citation type="submission" date="2023-10" db="EMBL/GenBank/DDBJ databases">
        <authorList>
            <person name="Guldener U."/>
        </authorList>
    </citation>
    <scope>NUCLEOTIDE SEQUENCE</scope>
    <source>
        <strain evidence="9">Mp4</strain>
    </source>
</reference>
<feature type="region of interest" description="Disordered" evidence="8">
    <location>
        <begin position="338"/>
        <end position="357"/>
    </location>
</feature>
<evidence type="ECO:0000256" key="6">
    <source>
        <dbReference type="ARBA" id="ARBA00022927"/>
    </source>
</evidence>
<comment type="caution">
    <text evidence="9">The sequence shown here is derived from an EMBL/GenBank/DDBJ whole genome shotgun (WGS) entry which is preliminary data.</text>
</comment>
<evidence type="ECO:0000313" key="9">
    <source>
        <dbReference type="EMBL" id="SNX82146.1"/>
    </source>
</evidence>
<dbReference type="InterPro" id="IPR016024">
    <property type="entry name" value="ARM-type_fold"/>
</dbReference>
<dbReference type="GO" id="GO:0006611">
    <property type="term" value="P:protein export from nucleus"/>
    <property type="evidence" value="ECO:0007669"/>
    <property type="project" value="TreeGrafter"/>
</dbReference>
<comment type="similarity">
    <text evidence="3">Belongs to the exportin family.</text>
</comment>
<proteinExistence type="inferred from homology"/>
<evidence type="ECO:0000256" key="4">
    <source>
        <dbReference type="ARBA" id="ARBA00022448"/>
    </source>
</evidence>
<comment type="subcellular location">
    <subcellularLocation>
        <location evidence="2">Cytoplasm</location>
    </subcellularLocation>
    <subcellularLocation>
        <location evidence="1">Nucleus</location>
    </subcellularLocation>
</comment>
<dbReference type="GO" id="GO:0005737">
    <property type="term" value="C:cytoplasm"/>
    <property type="evidence" value="ECO:0007669"/>
    <property type="project" value="UniProtKB-SubCell"/>
</dbReference>
<evidence type="ECO:0000256" key="8">
    <source>
        <dbReference type="SAM" id="MobiDB-lite"/>
    </source>
</evidence>
<dbReference type="SUPFAM" id="SSF48371">
    <property type="entry name" value="ARM repeat"/>
    <property type="match status" value="1"/>
</dbReference>
<protein>
    <submittedName>
        <fullName evidence="9">Related to Exportin 4</fullName>
    </submittedName>
</protein>
<dbReference type="GO" id="GO:0005049">
    <property type="term" value="F:nuclear export signal receptor activity"/>
    <property type="evidence" value="ECO:0007669"/>
    <property type="project" value="InterPro"/>
</dbReference>
<gene>
    <name evidence="9" type="ORF">MEPE_00852</name>
</gene>
<evidence type="ECO:0000256" key="5">
    <source>
        <dbReference type="ARBA" id="ARBA00022490"/>
    </source>
</evidence>
<name>A0AAJ4XHK4_9BASI</name>
<organism evidence="9 10">
    <name type="scientific">Melanopsichium pennsylvanicum</name>
    <dbReference type="NCBI Taxonomy" id="63383"/>
    <lineage>
        <taxon>Eukaryota</taxon>
        <taxon>Fungi</taxon>
        <taxon>Dikarya</taxon>
        <taxon>Basidiomycota</taxon>
        <taxon>Ustilaginomycotina</taxon>
        <taxon>Ustilaginomycetes</taxon>
        <taxon>Ustilaginales</taxon>
        <taxon>Ustilaginaceae</taxon>
        <taxon>Melanopsichium</taxon>
    </lineage>
</organism>
<evidence type="ECO:0000256" key="2">
    <source>
        <dbReference type="ARBA" id="ARBA00004496"/>
    </source>
</evidence>
<dbReference type="AlphaFoldDB" id="A0AAJ4XHK4"/>
<keyword evidence="6" id="KW-0653">Protein transport</keyword>
<evidence type="ECO:0000256" key="1">
    <source>
        <dbReference type="ARBA" id="ARBA00004123"/>
    </source>
</evidence>
<keyword evidence="4" id="KW-0813">Transport</keyword>
<evidence type="ECO:0000256" key="7">
    <source>
        <dbReference type="ARBA" id="ARBA00023242"/>
    </source>
</evidence>
<keyword evidence="5" id="KW-0963">Cytoplasm</keyword>
<accession>A0AAJ4XHK4</accession>
<dbReference type="Proteomes" id="UP001294444">
    <property type="component" value="Unassembled WGS sequence"/>
</dbReference>
<sequence length="1277" mass="139071">MSLVAPNPHLQEALASIHQASSQFTNPDPQLRARGEATFLALRQSEGALDYACFALQNSHDPLVLFQSLNAVLFVLPSLATQQPSQGVASLSLLRDFLLHFCVSHSEQSSRSHDPNSTWPQYLRSRAFQTAIAVEKRLLGLELAQQVGQEAGTDFALDTVTESHVGLLNTQLSSLLALPTPWPADAAESAVALARIVTGLGLVRAVVDEFILTSANDVFDSSSDRTRVQPTQSSSKPAIPGSAVGLNLLQHRQCKSLIQNHVLAGLMTAVFQLLYNTISDGTASTSTDSWRHTLFFQAASATEKLLGWTFTRFDPFTSTAWQQQSRSQHEDAVLASGIDEDDEPNADSHSSQGRKTLRTQHVPDSFIPVLLSDDVVSLLATAYQFGLRLQSTAMASRDISFSVHRLRQCILSTCSFMPQSQRPQHVPLLVSRTKRLCATIQSLVDEEIASPSQILSARGNSMLFLAQAFQIIASVIPLQILAASLQVDAGAQGSFSFITSLSTLGKHIFGLAFHRHKDTDEEDDLAVLTEDTVDVLLACWQALITSLRQQDATNAQDTNVQVFARTVHGSIRDQVFAPYITGRLEAASIVNGEDDMSEVEEVNAKDRDVYSDQLITIAILARTSAADNLRALHQLAQPLCNKLVAKSQRQATFTDVEMGQTWEQIHWLVLIAGHVLADDTRGETPEVPSEITAIAEPEDPAVVLIMQLGMHLFQHLSAFGPASVEATSPQVTETLLWFTGRWTSSFLLIDERSGFATNAAIQRAFGDQAGRETLNFLLERLSENLQLWMSDSDVLLQLAQVLSAFTRSSGIMIQLLQVPSMEKLVSGIISRLDHLPANTHGALIASVVSCIYSGATHTNAPTERSAEFYFKQITASIETRFGALLSQPDFASISQRSDVISAVQTSLDMLEGLASSIQPNSAETVYGFIANFFNAFSQLCRIYDTRSEIAVSILRLHHTLSVSLELDFGAEPFIVMGLNRAVWDLMQALQGETRAGKKKTHLLLTSEASGSPLDDDTPYEGLCLLVELLSELSGSCRAGVDDGGSDANLELQSSKTSDVCLIGFQHILSLLDSPEPLSVPRLRPGLGKLTSCIFSLFSTRLILLASHTTQSSFSSSSPTTTTTATTATLLEKAVESLSLCIKMDENETAQLGLESIVTFSKVVQQHFNPPCNYPNLVAALHACLAAVLRLVLAEPLCSTLFWTSLFALSSLIKVSKTTDLGTPLTKAAQGAHNTQQFHQAATQLLESALGPLGQDDAEWIHQSKQKLPKWRAHIRIR</sequence>
<dbReference type="InterPro" id="IPR044189">
    <property type="entry name" value="XPO4/7-like"/>
</dbReference>